<keyword evidence="2" id="KW-1185">Reference proteome</keyword>
<reference evidence="1 2" key="1">
    <citation type="submission" date="2015-10" db="EMBL/GenBank/DDBJ databases">
        <title>Draft genome sequence of Salegentibacter salinarum KCTC 12975.</title>
        <authorList>
            <person name="Lin W."/>
            <person name="Zheng Q."/>
        </authorList>
    </citation>
    <scope>NUCLEOTIDE SEQUENCE [LARGE SCALE GENOMIC DNA]</scope>
    <source>
        <strain evidence="1 2">KCTC 12975</strain>
    </source>
</reference>
<dbReference type="RefSeq" id="WP_079711953.1">
    <property type="nucleotide sequence ID" value="NZ_FUZC01000002.1"/>
</dbReference>
<accession>A0A2N0TUB8</accession>
<gene>
    <name evidence="1" type="ORF">APR41_03990</name>
</gene>
<organism evidence="1 2">
    <name type="scientific">Salegentibacter salinarum</name>
    <dbReference type="NCBI Taxonomy" id="447422"/>
    <lineage>
        <taxon>Bacteria</taxon>
        <taxon>Pseudomonadati</taxon>
        <taxon>Bacteroidota</taxon>
        <taxon>Flavobacteriia</taxon>
        <taxon>Flavobacteriales</taxon>
        <taxon>Flavobacteriaceae</taxon>
        <taxon>Salegentibacter</taxon>
    </lineage>
</organism>
<proteinExistence type="predicted"/>
<dbReference type="Proteomes" id="UP000232673">
    <property type="component" value="Unassembled WGS sequence"/>
</dbReference>
<evidence type="ECO:0000313" key="1">
    <source>
        <dbReference type="EMBL" id="PKD18321.1"/>
    </source>
</evidence>
<comment type="caution">
    <text evidence="1">The sequence shown here is derived from an EMBL/GenBank/DDBJ whole genome shotgun (WGS) entry which is preliminary data.</text>
</comment>
<sequence length="126" mass="14338">MLAPVSKALVNIKYLKMKYFFPFLFIIVLSGSILCAQNTFQDQKPKTEASEVTSIFLKVRYLDKPTLLEKERIQDALNKLKAREIRNISITDGMTTVTYNFSPESGKVIIESSKKSQPSNSRENDV</sequence>
<protein>
    <submittedName>
        <fullName evidence="1">Uncharacterized protein</fullName>
    </submittedName>
</protein>
<evidence type="ECO:0000313" key="2">
    <source>
        <dbReference type="Proteomes" id="UP000232673"/>
    </source>
</evidence>
<name>A0A2N0TUB8_9FLAO</name>
<dbReference type="EMBL" id="LKTS01000023">
    <property type="protein sequence ID" value="PKD18321.1"/>
    <property type="molecule type" value="Genomic_DNA"/>
</dbReference>
<dbReference type="AlphaFoldDB" id="A0A2N0TUB8"/>